<reference evidence="2" key="1">
    <citation type="submission" date="2020-10" db="EMBL/GenBank/DDBJ databases">
        <title>ChiBAC.</title>
        <authorList>
            <person name="Zenner C."/>
            <person name="Hitch T.C.A."/>
            <person name="Clavel T."/>
        </authorList>
    </citation>
    <scope>NUCLEOTIDE SEQUENCE</scope>
    <source>
        <strain evidence="2">DSM 107454</strain>
    </source>
</reference>
<evidence type="ECO:0000256" key="1">
    <source>
        <dbReference type="SAM" id="MobiDB-lite"/>
    </source>
</evidence>
<feature type="region of interest" description="Disordered" evidence="1">
    <location>
        <begin position="42"/>
        <end position="64"/>
    </location>
</feature>
<organism evidence="2 3">
    <name type="scientific">Ructibacterium gallinarum</name>
    <dbReference type="NCBI Taxonomy" id="2779355"/>
    <lineage>
        <taxon>Bacteria</taxon>
        <taxon>Bacillati</taxon>
        <taxon>Bacillota</taxon>
        <taxon>Clostridia</taxon>
        <taxon>Eubacteriales</taxon>
        <taxon>Oscillospiraceae</taxon>
        <taxon>Ructibacterium</taxon>
    </lineage>
</organism>
<evidence type="ECO:0000313" key="2">
    <source>
        <dbReference type="EMBL" id="MBE5041009.1"/>
    </source>
</evidence>
<protein>
    <submittedName>
        <fullName evidence="2">Uncharacterized protein</fullName>
    </submittedName>
</protein>
<sequence>MVIQRDCFAYGTDKRCNILKEVVCIAGNCKFYKTKEQHRQDFKKYPPLQRQKDKESKSEWNRKKSGKPVIIRLSIHIGDCELILGEMENAPQD</sequence>
<feature type="compositionally biased region" description="Basic and acidic residues" evidence="1">
    <location>
        <begin position="42"/>
        <end position="62"/>
    </location>
</feature>
<keyword evidence="3" id="KW-1185">Reference proteome</keyword>
<dbReference type="EMBL" id="JADCKB010000030">
    <property type="protein sequence ID" value="MBE5041009.1"/>
    <property type="molecule type" value="Genomic_DNA"/>
</dbReference>
<evidence type="ECO:0000313" key="3">
    <source>
        <dbReference type="Proteomes" id="UP000806542"/>
    </source>
</evidence>
<dbReference type="AlphaFoldDB" id="A0A9D5M5C9"/>
<gene>
    <name evidence="2" type="ORF">INF28_11120</name>
</gene>
<dbReference type="RefSeq" id="WP_226393548.1">
    <property type="nucleotide sequence ID" value="NZ_JADCKB010000030.1"/>
</dbReference>
<accession>A0A9D5M5C9</accession>
<comment type="caution">
    <text evidence="2">The sequence shown here is derived from an EMBL/GenBank/DDBJ whole genome shotgun (WGS) entry which is preliminary data.</text>
</comment>
<name>A0A9D5M5C9_9FIRM</name>
<dbReference type="Proteomes" id="UP000806542">
    <property type="component" value="Unassembled WGS sequence"/>
</dbReference>
<proteinExistence type="predicted"/>